<keyword evidence="5 7" id="KW-0067">ATP-binding</keyword>
<evidence type="ECO:0000313" key="8">
    <source>
        <dbReference type="EMBL" id="EKS31964.1"/>
    </source>
</evidence>
<accession>K8NTZ9</accession>
<organism evidence="8 9">
    <name type="scientific">Afipia clevelandensis ATCC 49720</name>
    <dbReference type="NCBI Taxonomy" id="883079"/>
    <lineage>
        <taxon>Bacteria</taxon>
        <taxon>Pseudomonadati</taxon>
        <taxon>Pseudomonadota</taxon>
        <taxon>Alphaproteobacteria</taxon>
        <taxon>Hyphomicrobiales</taxon>
        <taxon>Nitrobacteraceae</taxon>
        <taxon>Afipia</taxon>
    </lineage>
</organism>
<feature type="binding site" evidence="5">
    <location>
        <begin position="10"/>
        <end position="15"/>
    </location>
    <ligand>
        <name>ATP</name>
        <dbReference type="ChEBI" id="CHEBI:30616"/>
    </ligand>
</feature>
<evidence type="ECO:0000256" key="2">
    <source>
        <dbReference type="ARBA" id="ARBA00022727"/>
    </source>
</evidence>
<keyword evidence="2 5" id="KW-0545">Nucleotide biosynthesis</keyword>
<dbReference type="NCBIfam" id="NF011100">
    <property type="entry name" value="PRK14527.1"/>
    <property type="match status" value="1"/>
</dbReference>
<dbReference type="InterPro" id="IPR033690">
    <property type="entry name" value="Adenylat_kinase_CS"/>
</dbReference>
<keyword evidence="3 5" id="KW-0547">Nucleotide-binding</keyword>
<keyword evidence="9" id="KW-1185">Reference proteome</keyword>
<reference evidence="8 9" key="1">
    <citation type="submission" date="2012-04" db="EMBL/GenBank/DDBJ databases">
        <title>The Genome Sequence of Afipia clevelandensis ATCC 49720.</title>
        <authorList>
            <consortium name="The Broad Institute Genome Sequencing Platform"/>
            <person name="Earl A."/>
            <person name="Ward D."/>
            <person name="Feldgarden M."/>
            <person name="Gevers D."/>
            <person name="Huys G."/>
            <person name="Walker B."/>
            <person name="Young S.K."/>
            <person name="Zeng Q."/>
            <person name="Gargeya S."/>
            <person name="Fitzgerald M."/>
            <person name="Haas B."/>
            <person name="Abouelleil A."/>
            <person name="Alvarado L."/>
            <person name="Arachchi H.M."/>
            <person name="Berlin A."/>
            <person name="Chapman S.B."/>
            <person name="Goldberg J."/>
            <person name="Griggs A."/>
            <person name="Gujja S."/>
            <person name="Hansen M."/>
            <person name="Howarth C."/>
            <person name="Imamovic A."/>
            <person name="Larimer J."/>
            <person name="McCowen C."/>
            <person name="Montmayeur A."/>
            <person name="Murphy C."/>
            <person name="Neiman D."/>
            <person name="Pearson M."/>
            <person name="Priest M."/>
            <person name="Roberts A."/>
            <person name="Saif S."/>
            <person name="Shea T."/>
            <person name="Sisk P."/>
            <person name="Sykes S."/>
            <person name="Wortman J."/>
            <person name="Nusbaum C."/>
            <person name="Birren B."/>
        </authorList>
    </citation>
    <scope>NUCLEOTIDE SEQUENCE [LARGE SCALE GENOMIC DNA]</scope>
    <source>
        <strain evidence="8 9">ATCC 49720</strain>
    </source>
</reference>
<dbReference type="GO" id="GO:0005737">
    <property type="term" value="C:cytoplasm"/>
    <property type="evidence" value="ECO:0007669"/>
    <property type="project" value="UniProtKB-SubCell"/>
</dbReference>
<dbReference type="NCBIfam" id="NF011105">
    <property type="entry name" value="PRK14532.1"/>
    <property type="match status" value="1"/>
</dbReference>
<comment type="pathway">
    <text evidence="5">Purine metabolism; AMP biosynthesis via salvage pathway; AMP from ADP: step 1/1.</text>
</comment>
<dbReference type="HAMAP" id="MF_00235">
    <property type="entry name" value="Adenylate_kinase_Adk"/>
    <property type="match status" value="1"/>
</dbReference>
<comment type="caution">
    <text evidence="8">The sequence shown here is derived from an EMBL/GenBank/DDBJ whole genome shotgun (WGS) entry which is preliminary data.</text>
</comment>
<keyword evidence="4 5" id="KW-0418">Kinase</keyword>
<dbReference type="UniPathway" id="UPA00588">
    <property type="reaction ID" value="UER00649"/>
</dbReference>
<dbReference type="Proteomes" id="UP000001095">
    <property type="component" value="Unassembled WGS sequence"/>
</dbReference>
<dbReference type="Pfam" id="PF00406">
    <property type="entry name" value="ADK"/>
    <property type="match status" value="1"/>
</dbReference>
<dbReference type="PATRIC" id="fig|883079.3.peg.4271"/>
<comment type="subunit">
    <text evidence="5 7">Monomer.</text>
</comment>
<comment type="subcellular location">
    <subcellularLocation>
        <location evidence="5 7">Cytoplasm</location>
    </subcellularLocation>
</comment>
<gene>
    <name evidence="5" type="primary">adk</name>
    <name evidence="8" type="ORF">HMPREF9696_04185</name>
</gene>
<keyword evidence="1 5" id="KW-0808">Transferase</keyword>
<feature type="binding site" evidence="5">
    <location>
        <position position="178"/>
    </location>
    <ligand>
        <name>ATP</name>
        <dbReference type="ChEBI" id="CHEBI:30616"/>
    </ligand>
</feature>
<feature type="binding site" evidence="5">
    <location>
        <position position="127"/>
    </location>
    <ligand>
        <name>ATP</name>
        <dbReference type="ChEBI" id="CHEBI:30616"/>
    </ligand>
</feature>
<feature type="binding site" evidence="5">
    <location>
        <position position="92"/>
    </location>
    <ligand>
        <name>AMP</name>
        <dbReference type="ChEBI" id="CHEBI:456215"/>
    </ligand>
</feature>
<feature type="region of interest" description="NMP" evidence="5">
    <location>
        <begin position="30"/>
        <end position="59"/>
    </location>
</feature>
<dbReference type="Gene3D" id="3.40.50.300">
    <property type="entry name" value="P-loop containing nucleotide triphosphate hydrolases"/>
    <property type="match status" value="1"/>
</dbReference>
<dbReference type="EMBL" id="AGWY01000018">
    <property type="protein sequence ID" value="EKS31964.1"/>
    <property type="molecule type" value="Genomic_DNA"/>
</dbReference>
<keyword evidence="5" id="KW-0963">Cytoplasm</keyword>
<evidence type="ECO:0000256" key="7">
    <source>
        <dbReference type="RuleBase" id="RU003331"/>
    </source>
</evidence>
<feature type="binding site" evidence="5">
    <location>
        <begin position="85"/>
        <end position="88"/>
    </location>
    <ligand>
        <name>AMP</name>
        <dbReference type="ChEBI" id="CHEBI:456215"/>
    </ligand>
</feature>
<dbReference type="NCBIfam" id="NF011104">
    <property type="entry name" value="PRK14531.1"/>
    <property type="match status" value="1"/>
</dbReference>
<dbReference type="GO" id="GO:0005524">
    <property type="term" value="F:ATP binding"/>
    <property type="evidence" value="ECO:0007669"/>
    <property type="project" value="UniProtKB-UniRule"/>
</dbReference>
<evidence type="ECO:0000313" key="9">
    <source>
        <dbReference type="Proteomes" id="UP000001095"/>
    </source>
</evidence>
<comment type="caution">
    <text evidence="5">Lacks conserved residue(s) required for the propagation of feature annotation.</text>
</comment>
<dbReference type="HOGENOM" id="CLU_032354_1_2_5"/>
<comment type="function">
    <text evidence="5">Catalyzes the reversible transfer of the terminal phosphate group between ATP and AMP. Plays an important role in cellular energy homeostasis and in adenine nucleotide metabolism.</text>
</comment>
<dbReference type="NCBIfam" id="TIGR01351">
    <property type="entry name" value="adk"/>
    <property type="match status" value="1"/>
</dbReference>
<comment type="domain">
    <text evidence="5">Consists of three domains, a large central CORE domain and two small peripheral domains, NMPbind and LID, which undergo movements during catalysis. The LID domain closes over the site of phosphoryl transfer upon ATP binding. Assembling and dissambling the active center during each catalytic cycle provides an effective means to prevent ATP hydrolysis.</text>
</comment>
<dbReference type="SUPFAM" id="SSF52540">
    <property type="entry name" value="P-loop containing nucleoside triphosphate hydrolases"/>
    <property type="match status" value="1"/>
</dbReference>
<evidence type="ECO:0000256" key="5">
    <source>
        <dbReference type="HAMAP-Rule" id="MF_00235"/>
    </source>
</evidence>
<dbReference type="InterPro" id="IPR027417">
    <property type="entry name" value="P-loop_NTPase"/>
</dbReference>
<dbReference type="InterPro" id="IPR006259">
    <property type="entry name" value="Adenyl_kin_sub"/>
</dbReference>
<dbReference type="PANTHER" id="PTHR23359">
    <property type="entry name" value="NUCLEOTIDE KINASE"/>
    <property type="match status" value="1"/>
</dbReference>
<evidence type="ECO:0000256" key="3">
    <source>
        <dbReference type="ARBA" id="ARBA00022741"/>
    </source>
</evidence>
<evidence type="ECO:0000256" key="6">
    <source>
        <dbReference type="RuleBase" id="RU003330"/>
    </source>
</evidence>
<dbReference type="AlphaFoldDB" id="K8NTZ9"/>
<sequence length="203" mass="22384">MRIVLLGPPGAGKGTQAESIVRKYGVLHLSTGDMLRAAAQADTEVGRKIKQTMASGALVSDQLVIAAVVERISQDDARKGFILDGFPRTVSQAVTFDDMLQTEHLELDHVVELQVDEKILLDRILIRANEAKERGIAQREDDNHDSLKVRLDAYRAQTAPVIDYYRARGILKSVDGLQPIEHVTADVFKAIDTAESPKVAMRK</sequence>
<evidence type="ECO:0000256" key="1">
    <source>
        <dbReference type="ARBA" id="ARBA00022679"/>
    </source>
</evidence>
<dbReference type="PROSITE" id="PS00113">
    <property type="entry name" value="ADENYLATE_KINASE"/>
    <property type="match status" value="1"/>
</dbReference>
<dbReference type="GO" id="GO:0004017">
    <property type="term" value="F:AMP kinase activity"/>
    <property type="evidence" value="ECO:0007669"/>
    <property type="project" value="UniProtKB-UniRule"/>
</dbReference>
<dbReference type="EC" id="2.7.4.3" evidence="5 7"/>
<dbReference type="RefSeq" id="WP_002715051.1">
    <property type="nucleotide sequence ID" value="NZ_KB375281.1"/>
</dbReference>
<dbReference type="GO" id="GO:0044209">
    <property type="term" value="P:AMP salvage"/>
    <property type="evidence" value="ECO:0007669"/>
    <property type="project" value="UniProtKB-UniRule"/>
</dbReference>
<feature type="binding site" evidence="5">
    <location>
        <position position="36"/>
    </location>
    <ligand>
        <name>AMP</name>
        <dbReference type="ChEBI" id="CHEBI:456215"/>
    </ligand>
</feature>
<dbReference type="InterPro" id="IPR000850">
    <property type="entry name" value="Adenylat/UMP-CMP_kin"/>
</dbReference>
<dbReference type="NCBIfam" id="NF001381">
    <property type="entry name" value="PRK00279.1-3"/>
    <property type="match status" value="1"/>
</dbReference>
<dbReference type="OrthoDB" id="9805030at2"/>
<feature type="binding site" evidence="5">
    <location>
        <begin position="57"/>
        <end position="59"/>
    </location>
    <ligand>
        <name>AMP</name>
        <dbReference type="ChEBI" id="CHEBI:456215"/>
    </ligand>
</feature>
<dbReference type="CDD" id="cd01428">
    <property type="entry name" value="ADK"/>
    <property type="match status" value="1"/>
</dbReference>
<feature type="binding site" evidence="5">
    <location>
        <position position="150"/>
    </location>
    <ligand>
        <name>AMP</name>
        <dbReference type="ChEBI" id="CHEBI:456215"/>
    </ligand>
</feature>
<proteinExistence type="inferred from homology"/>
<feature type="binding site" evidence="5">
    <location>
        <position position="31"/>
    </location>
    <ligand>
        <name>AMP</name>
        <dbReference type="ChEBI" id="CHEBI:456215"/>
    </ligand>
</feature>
<comment type="catalytic activity">
    <reaction evidence="5 7">
        <text>AMP + ATP = 2 ADP</text>
        <dbReference type="Rhea" id="RHEA:12973"/>
        <dbReference type="ChEBI" id="CHEBI:30616"/>
        <dbReference type="ChEBI" id="CHEBI:456215"/>
        <dbReference type="ChEBI" id="CHEBI:456216"/>
        <dbReference type="EC" id="2.7.4.3"/>
    </reaction>
</comment>
<protein>
    <recommendedName>
        <fullName evidence="5 7">Adenylate kinase</fullName>
        <shortName evidence="5">AK</shortName>
        <ecNumber evidence="5 7">2.7.4.3</ecNumber>
    </recommendedName>
    <alternativeName>
        <fullName evidence="5">ATP-AMP transphosphorylase</fullName>
    </alternativeName>
    <alternativeName>
        <fullName evidence="5">ATP:AMP phosphotransferase</fullName>
    </alternativeName>
    <alternativeName>
        <fullName evidence="5">Adenylate monophosphate kinase</fullName>
    </alternativeName>
</protein>
<dbReference type="PRINTS" id="PR00094">
    <property type="entry name" value="ADENYLTKNASE"/>
</dbReference>
<name>K8NTZ9_9BRAD</name>
<evidence type="ECO:0000256" key="4">
    <source>
        <dbReference type="ARBA" id="ARBA00022777"/>
    </source>
</evidence>
<feature type="binding site" evidence="5">
    <location>
        <position position="139"/>
    </location>
    <ligand>
        <name>AMP</name>
        <dbReference type="ChEBI" id="CHEBI:456215"/>
    </ligand>
</feature>
<comment type="similarity">
    <text evidence="5 6">Belongs to the adenylate kinase family.</text>
</comment>